<evidence type="ECO:0000313" key="1">
    <source>
        <dbReference type="EMBL" id="RGY21307.1"/>
    </source>
</evidence>
<proteinExistence type="predicted"/>
<dbReference type="EMBL" id="QSCR01000001">
    <property type="protein sequence ID" value="RGY21307.1"/>
    <property type="molecule type" value="Genomic_DNA"/>
</dbReference>
<evidence type="ECO:0000313" key="2">
    <source>
        <dbReference type="Proteomes" id="UP000286063"/>
    </source>
</evidence>
<accession>A0A413ITR0</accession>
<dbReference type="Proteomes" id="UP000286063">
    <property type="component" value="Unassembled WGS sequence"/>
</dbReference>
<dbReference type="OrthoDB" id="1030742at2"/>
<dbReference type="AlphaFoldDB" id="A0A413ITR0"/>
<protein>
    <submittedName>
        <fullName evidence="1">Uncharacterized protein</fullName>
    </submittedName>
</protein>
<reference evidence="1 2" key="1">
    <citation type="submission" date="2018-08" db="EMBL/GenBank/DDBJ databases">
        <title>A genome reference for cultivated species of the human gut microbiota.</title>
        <authorList>
            <person name="Zou Y."/>
            <person name="Xue W."/>
            <person name="Luo G."/>
        </authorList>
    </citation>
    <scope>NUCLEOTIDE SEQUENCE [LARGE SCALE GENOMIC DNA]</scope>
    <source>
        <strain evidence="1 2">OF02-7</strain>
    </source>
</reference>
<organism evidence="1 2">
    <name type="scientific">Butyricimonas virosa</name>
    <dbReference type="NCBI Taxonomy" id="544645"/>
    <lineage>
        <taxon>Bacteria</taxon>
        <taxon>Pseudomonadati</taxon>
        <taxon>Bacteroidota</taxon>
        <taxon>Bacteroidia</taxon>
        <taxon>Bacteroidales</taxon>
        <taxon>Odoribacteraceae</taxon>
        <taxon>Butyricimonas</taxon>
    </lineage>
</organism>
<dbReference type="RefSeq" id="WP_117774450.1">
    <property type="nucleotide sequence ID" value="NZ_QSCR01000001.1"/>
</dbReference>
<comment type="caution">
    <text evidence="1">The sequence shown here is derived from an EMBL/GenBank/DDBJ whole genome shotgun (WGS) entry which is preliminary data.</text>
</comment>
<sequence length="88" mass="10422">MRWALRNQEKIKAYFEEDGDKILKRIKDSLDKEFSTYPDVEPHIEVVEGEPYPILNVDDAGHSFNTIDFYVIKKQYDVYTLAFKEFIG</sequence>
<name>A0A413ITR0_9BACT</name>
<gene>
    <name evidence="1" type="ORF">DXA50_00190</name>
</gene>